<reference evidence="1" key="1">
    <citation type="submission" date="2020-10" db="EMBL/GenBank/DDBJ databases">
        <authorList>
            <person name="Gilroy R."/>
        </authorList>
    </citation>
    <scope>NUCLEOTIDE SEQUENCE</scope>
    <source>
        <strain evidence="1">10532</strain>
    </source>
</reference>
<sequence>MKNACVNDFSIMIIGITKNGGNKLKKNISRLSKLESYFKKLDFLIYENGSTDNTIKILNQIKQKKSNFNFISESLTQDDINKICKTKTLDGKPCRIEIITYARNKLLKEAEKHSENFDYILNIDLDILFQNPFDIIKTFERFSETDFDCITGCGLTKWLKYRDAYAFRSKEFPFGPEFLGEFWWNDTVHRIQKRYKKNQKIKVYSAFGGAAIYKKEAYFSSLYSCYPDGDFINEHQKLDFSKVDSLQIKNLNDSPVPNTGYTAPIICEHVPFHYGMRKAGFKKIFLDTSWRFIFRD</sequence>
<dbReference type="AlphaFoldDB" id="A0A9D9HR73"/>
<name>A0A9D9HR73_9SPIR</name>
<dbReference type="Gene3D" id="3.90.550.10">
    <property type="entry name" value="Spore Coat Polysaccharide Biosynthesis Protein SpsA, Chain A"/>
    <property type="match status" value="1"/>
</dbReference>
<evidence type="ECO:0000313" key="2">
    <source>
        <dbReference type="Proteomes" id="UP000823638"/>
    </source>
</evidence>
<comment type="caution">
    <text evidence="1">The sequence shown here is derived from an EMBL/GenBank/DDBJ whole genome shotgun (WGS) entry which is preliminary data.</text>
</comment>
<gene>
    <name evidence="1" type="ORF">IAA81_10640</name>
</gene>
<proteinExistence type="predicted"/>
<dbReference type="InterPro" id="IPR029044">
    <property type="entry name" value="Nucleotide-diphossugar_trans"/>
</dbReference>
<evidence type="ECO:0008006" key="3">
    <source>
        <dbReference type="Google" id="ProtNLM"/>
    </source>
</evidence>
<accession>A0A9D9HR73</accession>
<organism evidence="1 2">
    <name type="scientific">Candidatus Gallitreponema excrementavium</name>
    <dbReference type="NCBI Taxonomy" id="2840840"/>
    <lineage>
        <taxon>Bacteria</taxon>
        <taxon>Pseudomonadati</taxon>
        <taxon>Spirochaetota</taxon>
        <taxon>Spirochaetia</taxon>
        <taxon>Spirochaetales</taxon>
        <taxon>Candidatus Gallitreponema</taxon>
    </lineage>
</organism>
<dbReference type="EMBL" id="JADIMM010000117">
    <property type="protein sequence ID" value="MBO8458661.1"/>
    <property type="molecule type" value="Genomic_DNA"/>
</dbReference>
<evidence type="ECO:0000313" key="1">
    <source>
        <dbReference type="EMBL" id="MBO8458661.1"/>
    </source>
</evidence>
<dbReference type="Proteomes" id="UP000823638">
    <property type="component" value="Unassembled WGS sequence"/>
</dbReference>
<dbReference type="Pfam" id="PF11735">
    <property type="entry name" value="CAP59_mtransfer"/>
    <property type="match status" value="1"/>
</dbReference>
<dbReference type="CDD" id="cd00761">
    <property type="entry name" value="Glyco_tranf_GTA_type"/>
    <property type="match status" value="1"/>
</dbReference>
<reference evidence="1" key="2">
    <citation type="journal article" date="2021" name="PeerJ">
        <title>Extensive microbial diversity within the chicken gut microbiome revealed by metagenomics and culture.</title>
        <authorList>
            <person name="Gilroy R."/>
            <person name="Ravi A."/>
            <person name="Getino M."/>
            <person name="Pursley I."/>
            <person name="Horton D.L."/>
            <person name="Alikhan N.F."/>
            <person name="Baker D."/>
            <person name="Gharbi K."/>
            <person name="Hall N."/>
            <person name="Watson M."/>
            <person name="Adriaenssens E.M."/>
            <person name="Foster-Nyarko E."/>
            <person name="Jarju S."/>
            <person name="Secka A."/>
            <person name="Antonio M."/>
            <person name="Oren A."/>
            <person name="Chaudhuri R.R."/>
            <person name="La Ragione R."/>
            <person name="Hildebrand F."/>
            <person name="Pallen M.J."/>
        </authorList>
    </citation>
    <scope>NUCLEOTIDE SEQUENCE</scope>
    <source>
        <strain evidence="1">10532</strain>
    </source>
</reference>
<dbReference type="SUPFAM" id="SSF53448">
    <property type="entry name" value="Nucleotide-diphospho-sugar transferases"/>
    <property type="match status" value="1"/>
</dbReference>
<dbReference type="InterPro" id="IPR021047">
    <property type="entry name" value="Mannosyltransferase_CMT1"/>
</dbReference>
<protein>
    <recommendedName>
        <fullName evidence="3">Glycosyl transferase</fullName>
    </recommendedName>
</protein>